<evidence type="ECO:0000313" key="1">
    <source>
        <dbReference type="EMBL" id="TNN84516.1"/>
    </source>
</evidence>
<reference evidence="1 2" key="1">
    <citation type="submission" date="2019-03" db="EMBL/GenBank/DDBJ databases">
        <title>First draft genome of Liparis tanakae, snailfish: a comprehensive survey of snailfish specific genes.</title>
        <authorList>
            <person name="Kim W."/>
            <person name="Song I."/>
            <person name="Jeong J.-H."/>
            <person name="Kim D."/>
            <person name="Kim S."/>
            <person name="Ryu S."/>
            <person name="Song J.Y."/>
            <person name="Lee S.K."/>
        </authorList>
    </citation>
    <scope>NUCLEOTIDE SEQUENCE [LARGE SCALE GENOMIC DNA]</scope>
    <source>
        <tissue evidence="1">Muscle</tissue>
    </source>
</reference>
<dbReference type="Proteomes" id="UP000314294">
    <property type="component" value="Unassembled WGS sequence"/>
</dbReference>
<accession>A0A4Z2J2V9</accession>
<keyword evidence="2" id="KW-1185">Reference proteome</keyword>
<protein>
    <submittedName>
        <fullName evidence="1">Uncharacterized protein</fullName>
    </submittedName>
</protein>
<organism evidence="1 2">
    <name type="scientific">Liparis tanakae</name>
    <name type="common">Tanaka's snailfish</name>
    <dbReference type="NCBI Taxonomy" id="230148"/>
    <lineage>
        <taxon>Eukaryota</taxon>
        <taxon>Metazoa</taxon>
        <taxon>Chordata</taxon>
        <taxon>Craniata</taxon>
        <taxon>Vertebrata</taxon>
        <taxon>Euteleostomi</taxon>
        <taxon>Actinopterygii</taxon>
        <taxon>Neopterygii</taxon>
        <taxon>Teleostei</taxon>
        <taxon>Neoteleostei</taxon>
        <taxon>Acanthomorphata</taxon>
        <taxon>Eupercaria</taxon>
        <taxon>Perciformes</taxon>
        <taxon>Cottioidei</taxon>
        <taxon>Cottales</taxon>
        <taxon>Liparidae</taxon>
        <taxon>Liparis</taxon>
    </lineage>
</organism>
<dbReference type="AlphaFoldDB" id="A0A4Z2J2V9"/>
<comment type="caution">
    <text evidence="1">The sequence shown here is derived from an EMBL/GenBank/DDBJ whole genome shotgun (WGS) entry which is preliminary data.</text>
</comment>
<evidence type="ECO:0000313" key="2">
    <source>
        <dbReference type="Proteomes" id="UP000314294"/>
    </source>
</evidence>
<name>A0A4Z2J2V9_9TELE</name>
<dbReference type="EMBL" id="SRLO01000026">
    <property type="protein sequence ID" value="TNN84516.1"/>
    <property type="molecule type" value="Genomic_DNA"/>
</dbReference>
<gene>
    <name evidence="1" type="ORF">EYF80_005216</name>
</gene>
<proteinExistence type="predicted"/>
<sequence length="317" mass="35188">MSMELLLESCFTAKPKSAMTAVPFAFTRTFLDFRSLNEAQDVLMSEHDCLINFCFAKPRPLVSGGENLHGHILSSPLSPPHLPKPTLPNRLLQDNEGDMHDLSVSSFPSISITEFQQAPSAVVSQKLLLCEQPADVFFNSLLVNRLATNQLKDEGGEYSDSDTIVSWATDRKINAARKLRFPGRIMAGAASARSPPRPYRNTVFIAVESAGCAWLSSRGGGHCARQRERLAPPLVTTTMVHPRDDFHCLEVRLQTQMSVLSLSRELSIFVRVFLMRNAVNLADGFWYQHSFMSLAMETVDVVTCIKANAFHPGEAFT</sequence>